<keyword evidence="2 4" id="KW-0863">Zinc-finger</keyword>
<name>A0ABM0USF4_CAMSA</name>
<feature type="compositionally biased region" description="Gly residues" evidence="5">
    <location>
        <begin position="300"/>
        <end position="310"/>
    </location>
</feature>
<protein>
    <submittedName>
        <fullName evidence="8">Uncharacterized protein LOC104728179</fullName>
    </submittedName>
</protein>
<accession>A0ABM0USF4</accession>
<feature type="domain" description="SWIM-type" evidence="6">
    <location>
        <begin position="127"/>
        <end position="168"/>
    </location>
</feature>
<feature type="region of interest" description="Disordered" evidence="5">
    <location>
        <begin position="207"/>
        <end position="240"/>
    </location>
</feature>
<keyword evidence="7" id="KW-1185">Reference proteome</keyword>
<evidence type="ECO:0000256" key="1">
    <source>
        <dbReference type="ARBA" id="ARBA00022723"/>
    </source>
</evidence>
<dbReference type="InterPro" id="IPR006564">
    <property type="entry name" value="Znf_PMZ"/>
</dbReference>
<feature type="region of interest" description="Disordered" evidence="5">
    <location>
        <begin position="256"/>
        <end position="310"/>
    </location>
</feature>
<reference evidence="8" key="2">
    <citation type="submission" date="2025-08" db="UniProtKB">
        <authorList>
            <consortium name="RefSeq"/>
        </authorList>
    </citation>
    <scope>IDENTIFICATION</scope>
    <source>
        <tissue evidence="8">Leaf</tissue>
    </source>
</reference>
<evidence type="ECO:0000256" key="4">
    <source>
        <dbReference type="PROSITE-ProRule" id="PRU00325"/>
    </source>
</evidence>
<reference evidence="7" key="1">
    <citation type="journal article" date="2014" name="Nat. Commun.">
        <title>The emerging biofuel crop Camelina sativa retains a highly undifferentiated hexaploid genome structure.</title>
        <authorList>
            <person name="Kagale S."/>
            <person name="Koh C."/>
            <person name="Nixon J."/>
            <person name="Bollina V."/>
            <person name="Clarke W.E."/>
            <person name="Tuteja R."/>
            <person name="Spillane C."/>
            <person name="Robinson S.J."/>
            <person name="Links M.G."/>
            <person name="Clarke C."/>
            <person name="Higgins E.E."/>
            <person name="Huebert T."/>
            <person name="Sharpe A.G."/>
            <person name="Parkin I.A."/>
        </authorList>
    </citation>
    <scope>NUCLEOTIDE SEQUENCE [LARGE SCALE GENOMIC DNA]</scope>
    <source>
        <strain evidence="7">cv. DH55</strain>
    </source>
</reference>
<feature type="compositionally biased region" description="Low complexity" evidence="5">
    <location>
        <begin position="286"/>
        <end position="299"/>
    </location>
</feature>
<evidence type="ECO:0000256" key="2">
    <source>
        <dbReference type="ARBA" id="ARBA00022771"/>
    </source>
</evidence>
<gene>
    <name evidence="8" type="primary">LOC104728179</name>
</gene>
<keyword evidence="3" id="KW-0862">Zinc</keyword>
<evidence type="ECO:0000256" key="5">
    <source>
        <dbReference type="SAM" id="MobiDB-lite"/>
    </source>
</evidence>
<keyword evidence="1" id="KW-0479">Metal-binding</keyword>
<dbReference type="InterPro" id="IPR007527">
    <property type="entry name" value="Znf_SWIM"/>
</dbReference>
<dbReference type="GeneID" id="104728179"/>
<dbReference type="Pfam" id="PF04434">
    <property type="entry name" value="SWIM"/>
    <property type="match status" value="1"/>
</dbReference>
<dbReference type="PANTHER" id="PTHR31973">
    <property type="entry name" value="POLYPROTEIN, PUTATIVE-RELATED"/>
    <property type="match status" value="1"/>
</dbReference>
<organism evidence="7 8">
    <name type="scientific">Camelina sativa</name>
    <name type="common">False flax</name>
    <name type="synonym">Myagrum sativum</name>
    <dbReference type="NCBI Taxonomy" id="90675"/>
    <lineage>
        <taxon>Eukaryota</taxon>
        <taxon>Viridiplantae</taxon>
        <taxon>Streptophyta</taxon>
        <taxon>Embryophyta</taxon>
        <taxon>Tracheophyta</taxon>
        <taxon>Spermatophyta</taxon>
        <taxon>Magnoliopsida</taxon>
        <taxon>eudicotyledons</taxon>
        <taxon>Gunneridae</taxon>
        <taxon>Pentapetalae</taxon>
        <taxon>rosids</taxon>
        <taxon>malvids</taxon>
        <taxon>Brassicales</taxon>
        <taxon>Brassicaceae</taxon>
        <taxon>Camelineae</taxon>
        <taxon>Camelina</taxon>
    </lineage>
</organism>
<evidence type="ECO:0000259" key="6">
    <source>
        <dbReference type="PROSITE" id="PS50966"/>
    </source>
</evidence>
<proteinExistence type="predicted"/>
<evidence type="ECO:0000313" key="8">
    <source>
        <dbReference type="RefSeq" id="XP_010445506.1"/>
    </source>
</evidence>
<evidence type="ECO:0000313" key="7">
    <source>
        <dbReference type="Proteomes" id="UP000694864"/>
    </source>
</evidence>
<dbReference type="PROSITE" id="PS50966">
    <property type="entry name" value="ZF_SWIM"/>
    <property type="match status" value="1"/>
</dbReference>
<dbReference type="SMART" id="SM00575">
    <property type="entry name" value="ZnF_PMZ"/>
    <property type="match status" value="1"/>
</dbReference>
<dbReference type="RefSeq" id="XP_010445506.1">
    <property type="nucleotide sequence ID" value="XM_010447204.1"/>
</dbReference>
<feature type="compositionally biased region" description="Gly residues" evidence="5">
    <location>
        <begin position="273"/>
        <end position="285"/>
    </location>
</feature>
<evidence type="ECO:0000256" key="3">
    <source>
        <dbReference type="ARBA" id="ARBA00022833"/>
    </source>
</evidence>
<sequence>MAWSYNAKQFGERLERIHAYDIGVYDDVMKAKPKSWCRAFYKMGSYCEDVDNNFTESFNKTINKAREKPFMAMLETVRRLAMVQIAKRSALSHSHKGLCTPYVAKFLAKEHEKASECQVYPSTNGCFEVTLDGDKHRVCLQNMTCTCKKYQICGIPCEHAYGVILKRTLNADDYVCQWFRTAMWRLNYGITPQRGARHWPTTLGDDVYVPPEPLQPGRNKITKEDKKRKPCVNESPVKKKPKHKKRIMHCGICGSDQHNRRFHHKKNQTQASQGGGGEIVQGGGLSQDDGGLSQSAGGEVVQGGGGLSQD</sequence>
<dbReference type="PANTHER" id="PTHR31973:SF187">
    <property type="entry name" value="MUTATOR TRANSPOSASE MUDRA PROTEIN"/>
    <property type="match status" value="1"/>
</dbReference>
<dbReference type="Proteomes" id="UP000694864">
    <property type="component" value="Chromosome 11"/>
</dbReference>